<dbReference type="AlphaFoldDB" id="A0A7S1I7X7"/>
<organism evidence="1">
    <name type="scientific">Eutreptiella gymnastica</name>
    <dbReference type="NCBI Taxonomy" id="73025"/>
    <lineage>
        <taxon>Eukaryota</taxon>
        <taxon>Discoba</taxon>
        <taxon>Euglenozoa</taxon>
        <taxon>Euglenida</taxon>
        <taxon>Spirocuta</taxon>
        <taxon>Euglenophyceae</taxon>
        <taxon>Eutreptiales</taxon>
        <taxon>Eutreptiaceae</taxon>
        <taxon>Eutreptiella</taxon>
    </lineage>
</organism>
<proteinExistence type="predicted"/>
<sequence>MQPMDPRCQCPLNMQRGITTFRCQGVGSRYERAFVCRFLLYVCCQTHLEPCFCHVVFVFWRYGFCLANSKTSVLLLQWFAKMADKNGLVCHEIFTLLGTPASCIRV</sequence>
<dbReference type="EMBL" id="HBGA01041137">
    <property type="protein sequence ID" value="CAD9003917.1"/>
    <property type="molecule type" value="Transcribed_RNA"/>
</dbReference>
<reference evidence="1" key="1">
    <citation type="submission" date="2021-01" db="EMBL/GenBank/DDBJ databases">
        <authorList>
            <person name="Corre E."/>
            <person name="Pelletier E."/>
            <person name="Niang G."/>
            <person name="Scheremetjew M."/>
            <person name="Finn R."/>
            <person name="Kale V."/>
            <person name="Holt S."/>
            <person name="Cochrane G."/>
            <person name="Meng A."/>
            <person name="Brown T."/>
            <person name="Cohen L."/>
        </authorList>
    </citation>
    <scope>NUCLEOTIDE SEQUENCE</scope>
    <source>
        <strain evidence="1">NIES-381</strain>
    </source>
</reference>
<name>A0A7S1I7X7_9EUGL</name>
<protein>
    <submittedName>
        <fullName evidence="1">Uncharacterized protein</fullName>
    </submittedName>
</protein>
<gene>
    <name evidence="1" type="ORF">EGYM00392_LOCUS15001</name>
</gene>
<evidence type="ECO:0000313" key="1">
    <source>
        <dbReference type="EMBL" id="CAD9003917.1"/>
    </source>
</evidence>
<accession>A0A7S1I7X7</accession>